<dbReference type="EMBL" id="SOYY01000005">
    <property type="protein sequence ID" value="KAA0721225.1"/>
    <property type="molecule type" value="Genomic_DNA"/>
</dbReference>
<reference evidence="1 2" key="1">
    <citation type="journal article" date="2019" name="Mol. Ecol. Resour.">
        <title>Chromosome-level genome assembly of Triplophysa tibetana, a fish adapted to the harsh high-altitude environment of the Tibetan Plateau.</title>
        <authorList>
            <person name="Yang X."/>
            <person name="Liu H."/>
            <person name="Ma Z."/>
            <person name="Zou Y."/>
            <person name="Zou M."/>
            <person name="Mao Y."/>
            <person name="Li X."/>
            <person name="Wang H."/>
            <person name="Chen T."/>
            <person name="Wang W."/>
            <person name="Yang R."/>
        </authorList>
    </citation>
    <scope>NUCLEOTIDE SEQUENCE [LARGE SCALE GENOMIC DNA]</scope>
    <source>
        <strain evidence="1">TTIB1903HZAU</strain>
        <tissue evidence="1">Muscle</tissue>
    </source>
</reference>
<proteinExistence type="predicted"/>
<organism evidence="1 2">
    <name type="scientific">Triplophysa tibetana</name>
    <dbReference type="NCBI Taxonomy" id="1572043"/>
    <lineage>
        <taxon>Eukaryota</taxon>
        <taxon>Metazoa</taxon>
        <taxon>Chordata</taxon>
        <taxon>Craniata</taxon>
        <taxon>Vertebrata</taxon>
        <taxon>Euteleostomi</taxon>
        <taxon>Actinopterygii</taxon>
        <taxon>Neopterygii</taxon>
        <taxon>Teleostei</taxon>
        <taxon>Ostariophysi</taxon>
        <taxon>Cypriniformes</taxon>
        <taxon>Nemacheilidae</taxon>
        <taxon>Triplophysa</taxon>
    </lineage>
</organism>
<protein>
    <submittedName>
        <fullName evidence="1">Uncharacterized protein</fullName>
    </submittedName>
</protein>
<gene>
    <name evidence="1" type="ORF">E1301_Tti018122</name>
</gene>
<dbReference type="Proteomes" id="UP000324632">
    <property type="component" value="Chromosome 5"/>
</dbReference>
<accession>A0A5A9PHI6</accession>
<name>A0A5A9PHI6_9TELE</name>
<evidence type="ECO:0000313" key="2">
    <source>
        <dbReference type="Proteomes" id="UP000324632"/>
    </source>
</evidence>
<evidence type="ECO:0000313" key="1">
    <source>
        <dbReference type="EMBL" id="KAA0721225.1"/>
    </source>
</evidence>
<sequence length="112" mass="12032">MTLAGPGMKVRVTADSTTPIWPPFTLKLRMICCLKYLVDLVRGQSVGLGQTVGLGKCLLRQSSGLGMCLLQQSVGLGKNVGLGRCLLRQSMGSGMCLLWQSMGWCLQRQSVG</sequence>
<comment type="caution">
    <text evidence="1">The sequence shown here is derived from an EMBL/GenBank/DDBJ whole genome shotgun (WGS) entry which is preliminary data.</text>
</comment>
<dbReference type="AlphaFoldDB" id="A0A5A9PHI6"/>
<keyword evidence="2" id="KW-1185">Reference proteome</keyword>